<feature type="region of interest" description="Disordered" evidence="2">
    <location>
        <begin position="249"/>
        <end position="321"/>
    </location>
</feature>
<organism evidence="4 5">
    <name type="scientific">Alternaria alternata</name>
    <name type="common">Alternaria rot fungus</name>
    <name type="synonym">Torula alternata</name>
    <dbReference type="NCBI Taxonomy" id="5599"/>
    <lineage>
        <taxon>Eukaryota</taxon>
        <taxon>Fungi</taxon>
        <taxon>Dikarya</taxon>
        <taxon>Ascomycota</taxon>
        <taxon>Pezizomycotina</taxon>
        <taxon>Dothideomycetes</taxon>
        <taxon>Pleosporomycetidae</taxon>
        <taxon>Pleosporales</taxon>
        <taxon>Pleosporineae</taxon>
        <taxon>Pleosporaceae</taxon>
        <taxon>Alternaria</taxon>
        <taxon>Alternaria sect. Alternaria</taxon>
        <taxon>Alternaria alternata complex</taxon>
    </lineage>
</organism>
<dbReference type="VEuPathDB" id="FungiDB:CC77DRAFT_500907"/>
<proteinExistence type="predicted"/>
<dbReference type="AlphaFoldDB" id="A0A4Q4MZS0"/>
<dbReference type="SMART" id="SM00066">
    <property type="entry name" value="GAL4"/>
    <property type="match status" value="1"/>
</dbReference>
<protein>
    <recommendedName>
        <fullName evidence="3">Zn(2)-C6 fungal-type domain-containing protein</fullName>
    </recommendedName>
</protein>
<dbReference type="PROSITE" id="PS00463">
    <property type="entry name" value="ZN2_CY6_FUNGAL_1"/>
    <property type="match status" value="1"/>
</dbReference>
<dbReference type="EMBL" id="PDXD01000068">
    <property type="protein sequence ID" value="RYN64980.1"/>
    <property type="molecule type" value="Genomic_DNA"/>
</dbReference>
<dbReference type="GO" id="GO:0008270">
    <property type="term" value="F:zinc ion binding"/>
    <property type="evidence" value="ECO:0007669"/>
    <property type="project" value="InterPro"/>
</dbReference>
<name>A0A4Q4MZS0_ALTAL</name>
<evidence type="ECO:0000259" key="3">
    <source>
        <dbReference type="PROSITE" id="PS50048"/>
    </source>
</evidence>
<feature type="region of interest" description="Disordered" evidence="2">
    <location>
        <begin position="1"/>
        <end position="52"/>
    </location>
</feature>
<dbReference type="GO" id="GO:0000981">
    <property type="term" value="F:DNA-binding transcription factor activity, RNA polymerase II-specific"/>
    <property type="evidence" value="ECO:0007669"/>
    <property type="project" value="InterPro"/>
</dbReference>
<dbReference type="PANTHER" id="PTHR47785:SF4">
    <property type="entry name" value="ZN(II)2CYS6 TRANSCRIPTION FACTOR (EUROFUNG)"/>
    <property type="match status" value="1"/>
</dbReference>
<evidence type="ECO:0000313" key="5">
    <source>
        <dbReference type="Proteomes" id="UP000291422"/>
    </source>
</evidence>
<sequence length="889" mass="99999">MEHSRHLQSRAVNHEHCPNDSTSHGNGHTPRPGARPEGLPYYFQPPPSAQRHAPLAPFTVQILDYGTAPQAQAKQERVTQACSQCRLRKQKCSDIRPCQSCQENNLCCEDADVPPPKQDRMMTQLQKSVKGVSDCLSQLVDQFGEWKARVDSRLPPSRNHEIMSPLGVQASVSIKQELHHVTEESPTERMGLPGNHTTPAHMLLDEWLQMSIFCVGVPYLRSLVDKGLRVSDYPMQLEQDRGLLRIWGIGEGRDSDDGAQGPGSPESSTDSEAPSPAPVRKGLWGYPSSEVLAGTRVPGSTPREYFPPKPRQENGLGADGRPDLRRHVMFDLLRSYLEIMHTFHPFMNENRLRRMFNDFSDQYSPDATPLNAHSPASVHGVKRKRSESNLEGLPSRRGEIERSLCNAIILLVLALGKVCSYKDPLPAPQDDPHPHVRSERGYIRDSPPPKGSFSNFNSNISDENCPKNIDLLPGLAYYAYATDILGNQQGGNTVAHAQAMLLAALFFSQYARVLESWSWISNACRVVLVLIKADYTKLLRVNSERRPTWSSEERYRIDSILYVYWTTLQLESDLLAEMSTLPPSGISRYQSEIMYPEGVNENRSQDEVSNSVRQNDGVSAGFREGLIMKLYSSQSFLRVVLNAAHDALYSPGRCIDFGPTSFNEVANHACTHMETLEGWRKLLTPELVWSDDDYPSTDLNIARVRAKYYGGLYMMLRPYLRIAIHTLNFSPPPSRTTGVTQHSLPSRYGSAAPNRNVQMVDLDEDQRKIIGIVCRCIDAAIRSTIAFDRVGEEPGSQYQYFQLTRRKRLIVTNIFGTLHAQFGNMLVLASVYKSKLYPLLPSDTWLTRANLAALFKRTIAVISEEAQNSPILRMDLEILRNIQEKQGLE</sequence>
<keyword evidence="1" id="KW-0539">Nucleus</keyword>
<dbReference type="PROSITE" id="PS50048">
    <property type="entry name" value="ZN2_CY6_FUNGAL_2"/>
    <property type="match status" value="1"/>
</dbReference>
<dbReference type="InterPro" id="IPR001138">
    <property type="entry name" value="Zn2Cys6_DnaBD"/>
</dbReference>
<dbReference type="SUPFAM" id="SSF57701">
    <property type="entry name" value="Zn2/Cys6 DNA-binding domain"/>
    <property type="match status" value="1"/>
</dbReference>
<dbReference type="Gene3D" id="4.10.240.10">
    <property type="entry name" value="Zn(2)-C6 fungal-type DNA-binding domain"/>
    <property type="match status" value="1"/>
</dbReference>
<dbReference type="CDD" id="cd00067">
    <property type="entry name" value="GAL4"/>
    <property type="match status" value="1"/>
</dbReference>
<dbReference type="Proteomes" id="UP000291422">
    <property type="component" value="Unassembled WGS sequence"/>
</dbReference>
<comment type="caution">
    <text evidence="4">The sequence shown here is derived from an EMBL/GenBank/DDBJ whole genome shotgun (WGS) entry which is preliminary data.</text>
</comment>
<evidence type="ECO:0000313" key="4">
    <source>
        <dbReference type="EMBL" id="RYN64980.1"/>
    </source>
</evidence>
<dbReference type="Pfam" id="PF00172">
    <property type="entry name" value="Zn_clus"/>
    <property type="match status" value="1"/>
</dbReference>
<feature type="domain" description="Zn(2)-C6 fungal-type" evidence="3">
    <location>
        <begin position="81"/>
        <end position="108"/>
    </location>
</feature>
<dbReference type="PANTHER" id="PTHR47785">
    <property type="entry name" value="ZN(II)2CYS6 TRANSCRIPTION FACTOR (EUROFUNG)-RELATED-RELATED"/>
    <property type="match status" value="1"/>
</dbReference>
<accession>A0A4Q4MZS0</accession>
<dbReference type="CDD" id="cd12148">
    <property type="entry name" value="fungal_TF_MHR"/>
    <property type="match status" value="1"/>
</dbReference>
<dbReference type="InterPro" id="IPR036864">
    <property type="entry name" value="Zn2-C6_fun-type_DNA-bd_sf"/>
</dbReference>
<feature type="region of interest" description="Disordered" evidence="2">
    <location>
        <begin position="367"/>
        <end position="396"/>
    </location>
</feature>
<evidence type="ECO:0000256" key="1">
    <source>
        <dbReference type="ARBA" id="ARBA00023242"/>
    </source>
</evidence>
<feature type="region of interest" description="Disordered" evidence="2">
    <location>
        <begin position="426"/>
        <end position="448"/>
    </location>
</feature>
<feature type="compositionally biased region" description="Basic and acidic residues" evidence="2">
    <location>
        <begin position="430"/>
        <end position="443"/>
    </location>
</feature>
<gene>
    <name evidence="4" type="ORF">AA0117_g12254</name>
</gene>
<reference evidence="5" key="1">
    <citation type="journal article" date="2019" name="bioRxiv">
        <title>Genomics, evolutionary history and diagnostics of the Alternaria alternata species group including apple and Asian pear pathotypes.</title>
        <authorList>
            <person name="Armitage A.D."/>
            <person name="Cockerton H.M."/>
            <person name="Sreenivasaprasad S."/>
            <person name="Woodhall J.W."/>
            <person name="Lane C.R."/>
            <person name="Harrison R.J."/>
            <person name="Clarkson J.P."/>
        </authorList>
    </citation>
    <scope>NUCLEOTIDE SEQUENCE [LARGE SCALE GENOMIC DNA]</scope>
    <source>
        <strain evidence="5">FERA 1177</strain>
    </source>
</reference>
<evidence type="ECO:0000256" key="2">
    <source>
        <dbReference type="SAM" id="MobiDB-lite"/>
    </source>
</evidence>
<dbReference type="InterPro" id="IPR053181">
    <property type="entry name" value="EcdB-like_regulator"/>
</dbReference>